<dbReference type="Proteomes" id="UP000267251">
    <property type="component" value="Unassembled WGS sequence"/>
</dbReference>
<evidence type="ECO:0000313" key="1">
    <source>
        <dbReference type="EMBL" id="RKP14863.1"/>
    </source>
</evidence>
<proteinExistence type="predicted"/>
<organism evidence="1 2">
    <name type="scientific">Piptocephalis cylindrospora</name>
    <dbReference type="NCBI Taxonomy" id="1907219"/>
    <lineage>
        <taxon>Eukaryota</taxon>
        <taxon>Fungi</taxon>
        <taxon>Fungi incertae sedis</taxon>
        <taxon>Zoopagomycota</taxon>
        <taxon>Zoopagomycotina</taxon>
        <taxon>Zoopagomycetes</taxon>
        <taxon>Zoopagales</taxon>
        <taxon>Piptocephalidaceae</taxon>
        <taxon>Piptocephalis</taxon>
    </lineage>
</organism>
<dbReference type="AlphaFoldDB" id="A0A4P9Y781"/>
<sequence length="275" mass="29780">MRRELSCPVLFCSALPCSLRPSPQAQMTWELGLDGIWGGVGMCVGGLVVMSAHLGNWGREGGREGGVDGVSSPFRGGGWEGEATSIPPACVCGWPWVGRRQSDGQGQEKDVRGGGGCFQPLLTRRKGVGGRDAGQAAFVEIPHLFVPLGHIQSLSILDGSGHPSVWVEWEWEWEYCVGVNTLPPSSAIHVFLPGESGVGQGQSFRNLVLISALGGYERRLSQAFPMDAVGSWLLKEEESHYETGQRHSTLSSSDSMGLDPHITPLFHARCREEWR</sequence>
<reference evidence="2" key="1">
    <citation type="journal article" date="2018" name="Nat. Microbiol.">
        <title>Leveraging single-cell genomics to expand the fungal tree of life.</title>
        <authorList>
            <person name="Ahrendt S.R."/>
            <person name="Quandt C.A."/>
            <person name="Ciobanu D."/>
            <person name="Clum A."/>
            <person name="Salamov A."/>
            <person name="Andreopoulos B."/>
            <person name="Cheng J.F."/>
            <person name="Woyke T."/>
            <person name="Pelin A."/>
            <person name="Henrissat B."/>
            <person name="Reynolds N.K."/>
            <person name="Benny G.L."/>
            <person name="Smith M.E."/>
            <person name="James T.Y."/>
            <person name="Grigoriev I.V."/>
        </authorList>
    </citation>
    <scope>NUCLEOTIDE SEQUENCE [LARGE SCALE GENOMIC DNA]</scope>
</reference>
<accession>A0A4P9Y781</accession>
<protein>
    <submittedName>
        <fullName evidence="1">Uncharacterized protein</fullName>
    </submittedName>
</protein>
<keyword evidence="2" id="KW-1185">Reference proteome</keyword>
<gene>
    <name evidence="1" type="ORF">BJ684DRAFT_14841</name>
</gene>
<evidence type="ECO:0000313" key="2">
    <source>
        <dbReference type="Proteomes" id="UP000267251"/>
    </source>
</evidence>
<dbReference type="EMBL" id="KZ987782">
    <property type="protein sequence ID" value="RKP14863.1"/>
    <property type="molecule type" value="Genomic_DNA"/>
</dbReference>
<name>A0A4P9Y781_9FUNG</name>